<reference evidence="2 3" key="1">
    <citation type="submission" date="2016-07" db="EMBL/GenBank/DDBJ databases">
        <title>Pervasive Adenine N6-methylation of Active Genes in Fungi.</title>
        <authorList>
            <consortium name="DOE Joint Genome Institute"/>
            <person name="Mondo S.J."/>
            <person name="Dannebaum R.O."/>
            <person name="Kuo R.C."/>
            <person name="Labutti K."/>
            <person name="Haridas S."/>
            <person name="Kuo A."/>
            <person name="Salamov A."/>
            <person name="Ahrendt S.R."/>
            <person name="Lipzen A."/>
            <person name="Sullivan W."/>
            <person name="Andreopoulos W.B."/>
            <person name="Clum A."/>
            <person name="Lindquist E."/>
            <person name="Daum C."/>
            <person name="Ramamoorthy G.K."/>
            <person name="Gryganskyi A."/>
            <person name="Culley D."/>
            <person name="Magnuson J.K."/>
            <person name="James T.Y."/>
            <person name="O'Malley M.A."/>
            <person name="Stajich J.E."/>
            <person name="Spatafora J.W."/>
            <person name="Visel A."/>
            <person name="Grigoriev I.V."/>
        </authorList>
    </citation>
    <scope>NUCLEOTIDE SEQUENCE [LARGE SCALE GENOMIC DNA]</scope>
    <source>
        <strain evidence="2 3">CBS 931.73</strain>
    </source>
</reference>
<sequence>MSASSAHLVDFESQFRLFVVAISLPIACRDVYRSVKIVIHDDPVIYKLNLLQTFLLLVNTVASIPSFFGQSINCTVLSIANFVLHYFSLLTMNVILYLEAYYSSTRTRFVACVCALILAAQTICLALALQGGLFTTSPYGGCKVILTNNWNIGMSVATSILIVFLIGVFIMNLHQLPDMDRNQAYRVMIRHSVIFGIVIYVFDILFLVLEVLGLLDPGITLALNWLIKSRLMTVMMATAYRRRKSHRKISLGAAESATELETKISYGDCQSSDKDLCRMT</sequence>
<feature type="transmembrane region" description="Helical" evidence="1">
    <location>
        <begin position="44"/>
        <end position="64"/>
    </location>
</feature>
<protein>
    <submittedName>
        <fullName evidence="2">Uncharacterized protein</fullName>
    </submittedName>
</protein>
<dbReference type="AlphaFoldDB" id="A0A1Y1XVG0"/>
<feature type="transmembrane region" description="Helical" evidence="1">
    <location>
        <begin position="193"/>
        <end position="215"/>
    </location>
</feature>
<keyword evidence="3" id="KW-1185">Reference proteome</keyword>
<comment type="caution">
    <text evidence="2">The sequence shown here is derived from an EMBL/GenBank/DDBJ whole genome shotgun (WGS) entry which is preliminary data.</text>
</comment>
<proteinExistence type="predicted"/>
<feature type="transmembrane region" description="Helical" evidence="1">
    <location>
        <begin position="15"/>
        <end position="32"/>
    </location>
</feature>
<gene>
    <name evidence="2" type="ORF">K493DRAFT_318827</name>
</gene>
<keyword evidence="1" id="KW-1133">Transmembrane helix</keyword>
<evidence type="ECO:0000313" key="2">
    <source>
        <dbReference type="EMBL" id="ORX89284.1"/>
    </source>
</evidence>
<accession>A0A1Y1XVG0</accession>
<dbReference type="Proteomes" id="UP000193498">
    <property type="component" value="Unassembled WGS sequence"/>
</dbReference>
<organism evidence="2 3">
    <name type="scientific">Basidiobolus meristosporus CBS 931.73</name>
    <dbReference type="NCBI Taxonomy" id="1314790"/>
    <lineage>
        <taxon>Eukaryota</taxon>
        <taxon>Fungi</taxon>
        <taxon>Fungi incertae sedis</taxon>
        <taxon>Zoopagomycota</taxon>
        <taxon>Entomophthoromycotina</taxon>
        <taxon>Basidiobolomycetes</taxon>
        <taxon>Basidiobolales</taxon>
        <taxon>Basidiobolaceae</taxon>
        <taxon>Basidiobolus</taxon>
    </lineage>
</organism>
<evidence type="ECO:0000313" key="3">
    <source>
        <dbReference type="Proteomes" id="UP000193498"/>
    </source>
</evidence>
<evidence type="ECO:0000256" key="1">
    <source>
        <dbReference type="SAM" id="Phobius"/>
    </source>
</evidence>
<feature type="transmembrane region" description="Helical" evidence="1">
    <location>
        <begin position="221"/>
        <end position="240"/>
    </location>
</feature>
<keyword evidence="1" id="KW-0812">Transmembrane</keyword>
<name>A0A1Y1XVG0_9FUNG</name>
<dbReference type="EMBL" id="MCFE01000461">
    <property type="protein sequence ID" value="ORX89284.1"/>
    <property type="molecule type" value="Genomic_DNA"/>
</dbReference>
<feature type="transmembrane region" description="Helical" evidence="1">
    <location>
        <begin position="150"/>
        <end position="173"/>
    </location>
</feature>
<dbReference type="InParanoid" id="A0A1Y1XVG0"/>
<feature type="transmembrane region" description="Helical" evidence="1">
    <location>
        <begin position="109"/>
        <end position="130"/>
    </location>
</feature>
<keyword evidence="1" id="KW-0472">Membrane</keyword>
<feature type="transmembrane region" description="Helical" evidence="1">
    <location>
        <begin position="76"/>
        <end position="97"/>
    </location>
</feature>